<sequence>MVLCPFFKLLKEELKKKEVTFTEKLIEVEKNKKELDACNVSAYYPKKVTNFDSITLIIGVNPKKMFNSGEKCVDLNTDKVSAEGVEKLNADPACR</sequence>
<evidence type="ECO:0000313" key="1">
    <source>
        <dbReference type="EMBL" id="GBD69328.1"/>
    </source>
</evidence>
<reference evidence="1 2" key="1">
    <citation type="submission" date="2016-05" db="EMBL/GenBank/DDBJ databases">
        <title>Whole genome sequencing of Tetragenococcus halophilus subsp. halophilus NISL 7118.</title>
        <authorList>
            <person name="Shiwa Y."/>
            <person name="Nishimura I."/>
            <person name="Yoshikawa H."/>
            <person name="Koyama Y."/>
            <person name="Oguma T."/>
        </authorList>
    </citation>
    <scope>NUCLEOTIDE SEQUENCE [LARGE SCALE GENOMIC DNA]</scope>
    <source>
        <strain evidence="1 2">NISL 7118</strain>
    </source>
</reference>
<protein>
    <submittedName>
        <fullName evidence="1">Uncharacterized protein</fullName>
    </submittedName>
</protein>
<comment type="caution">
    <text evidence="1">The sequence shown here is derived from an EMBL/GenBank/DDBJ whole genome shotgun (WGS) entry which is preliminary data.</text>
</comment>
<dbReference type="EMBL" id="BDEC01000192">
    <property type="protein sequence ID" value="GBD69328.1"/>
    <property type="molecule type" value="Genomic_DNA"/>
</dbReference>
<evidence type="ECO:0000313" key="2">
    <source>
        <dbReference type="Proteomes" id="UP000236214"/>
    </source>
</evidence>
<dbReference type="AlphaFoldDB" id="A0A2H6CWF3"/>
<organism evidence="1 2">
    <name type="scientific">Tetragenococcus halophilus subsp. halophilus</name>
    <dbReference type="NCBI Taxonomy" id="1513897"/>
    <lineage>
        <taxon>Bacteria</taxon>
        <taxon>Bacillati</taxon>
        <taxon>Bacillota</taxon>
        <taxon>Bacilli</taxon>
        <taxon>Lactobacillales</taxon>
        <taxon>Enterococcaceae</taxon>
        <taxon>Tetragenococcus</taxon>
    </lineage>
</organism>
<gene>
    <name evidence="1" type="ORF">TEHN7118_2134</name>
</gene>
<name>A0A2H6CWF3_TETHA</name>
<proteinExistence type="predicted"/>
<keyword evidence="2" id="KW-1185">Reference proteome</keyword>
<accession>A0A2H6CWF3</accession>
<dbReference type="Proteomes" id="UP000236214">
    <property type="component" value="Unassembled WGS sequence"/>
</dbReference>